<protein>
    <submittedName>
        <fullName evidence="2">Uncharacterized protein</fullName>
    </submittedName>
</protein>
<organism evidence="2 3">
    <name type="scientific">Streptomyces albipurpureus</name>
    <dbReference type="NCBI Taxonomy" id="2897419"/>
    <lineage>
        <taxon>Bacteria</taxon>
        <taxon>Bacillati</taxon>
        <taxon>Actinomycetota</taxon>
        <taxon>Actinomycetes</taxon>
        <taxon>Kitasatosporales</taxon>
        <taxon>Streptomycetaceae</taxon>
        <taxon>Streptomyces</taxon>
    </lineage>
</organism>
<sequence length="145" mass="15789">MQTMMSRPGTAVTTFSGEPEPQHERPTSLPQPPLPHPSLRAIGVRAGTIEDIEREDQDTWLEPHDDDAFHQLVQRLVEDGDHHAARLGRRAPRTLAEMRARINQQAGVACPACQGTGGKTVDTSSGGVTRKTWQSCTSCNGLGVR</sequence>
<keyword evidence="3" id="KW-1185">Reference proteome</keyword>
<dbReference type="Proteomes" id="UP001431429">
    <property type="component" value="Unassembled WGS sequence"/>
</dbReference>
<feature type="compositionally biased region" description="Polar residues" evidence="1">
    <location>
        <begin position="1"/>
        <end position="16"/>
    </location>
</feature>
<evidence type="ECO:0000256" key="1">
    <source>
        <dbReference type="SAM" id="MobiDB-lite"/>
    </source>
</evidence>
<gene>
    <name evidence="2" type="ORF">NBG84_40060</name>
</gene>
<reference evidence="2" key="1">
    <citation type="submission" date="2022-06" db="EMBL/GenBank/DDBJ databases">
        <title>Genome public.</title>
        <authorList>
            <person name="Sun Q."/>
        </authorList>
    </citation>
    <scope>NUCLEOTIDE SEQUENCE</scope>
    <source>
        <strain evidence="2">CWNU-1</strain>
    </source>
</reference>
<evidence type="ECO:0000313" key="2">
    <source>
        <dbReference type="EMBL" id="MCM2394397.1"/>
    </source>
</evidence>
<proteinExistence type="predicted"/>
<comment type="caution">
    <text evidence="2">The sequence shown here is derived from an EMBL/GenBank/DDBJ whole genome shotgun (WGS) entry which is preliminary data.</text>
</comment>
<name>A0ABT0V131_9ACTN</name>
<dbReference type="RefSeq" id="WP_250924672.1">
    <property type="nucleotide sequence ID" value="NZ_JAMQAW010000125.1"/>
</dbReference>
<evidence type="ECO:0000313" key="3">
    <source>
        <dbReference type="Proteomes" id="UP001431429"/>
    </source>
</evidence>
<accession>A0ABT0V131</accession>
<feature type="region of interest" description="Disordered" evidence="1">
    <location>
        <begin position="1"/>
        <end position="39"/>
    </location>
</feature>
<dbReference type="EMBL" id="JAMQAW010000125">
    <property type="protein sequence ID" value="MCM2394397.1"/>
    <property type="molecule type" value="Genomic_DNA"/>
</dbReference>